<keyword evidence="5 6" id="KW-0663">Pyridoxal phosphate</keyword>
<comment type="caution">
    <text evidence="7">The sequence shown here is derived from an EMBL/GenBank/DDBJ whole genome shotgun (WGS) entry which is preliminary data.</text>
</comment>
<dbReference type="Gene3D" id="3.40.640.10">
    <property type="entry name" value="Type I PLP-dependent aspartate aminotransferase-like (Major domain)"/>
    <property type="match status" value="1"/>
</dbReference>
<dbReference type="SUPFAM" id="SSF53383">
    <property type="entry name" value="PLP-dependent transferases"/>
    <property type="match status" value="1"/>
</dbReference>
<dbReference type="GO" id="GO:0030170">
    <property type="term" value="F:pyridoxal phosphate binding"/>
    <property type="evidence" value="ECO:0007669"/>
    <property type="project" value="InterPro"/>
</dbReference>
<dbReference type="CDD" id="cd00610">
    <property type="entry name" value="OAT_like"/>
    <property type="match status" value="1"/>
</dbReference>
<dbReference type="GO" id="GO:0042802">
    <property type="term" value="F:identical protein binding"/>
    <property type="evidence" value="ECO:0007669"/>
    <property type="project" value="TreeGrafter"/>
</dbReference>
<dbReference type="Gene3D" id="3.90.1150.10">
    <property type="entry name" value="Aspartate Aminotransferase, domain 1"/>
    <property type="match status" value="1"/>
</dbReference>
<comment type="similarity">
    <text evidence="6">Belongs to the class-III pyridoxal-phosphate-dependent aminotransferase family.</text>
</comment>
<dbReference type="Proteomes" id="UP000655751">
    <property type="component" value="Unassembled WGS sequence"/>
</dbReference>
<dbReference type="InterPro" id="IPR015424">
    <property type="entry name" value="PyrdxlP-dep_Trfase"/>
</dbReference>
<dbReference type="FunFam" id="3.40.640.10:FF:000004">
    <property type="entry name" value="Acetylornithine aminotransferase"/>
    <property type="match status" value="1"/>
</dbReference>
<dbReference type="InterPro" id="IPR015422">
    <property type="entry name" value="PyrdxlP-dep_Trfase_small"/>
</dbReference>
<dbReference type="InterPro" id="IPR005814">
    <property type="entry name" value="Aminotrans_3"/>
</dbReference>
<protein>
    <submittedName>
        <fullName evidence="7">Aspartate aminotransferase family protein</fullName>
    </submittedName>
</protein>
<dbReference type="InterPro" id="IPR015421">
    <property type="entry name" value="PyrdxlP-dep_Trfase_major"/>
</dbReference>
<evidence type="ECO:0000256" key="5">
    <source>
        <dbReference type="ARBA" id="ARBA00022898"/>
    </source>
</evidence>
<evidence type="ECO:0000256" key="6">
    <source>
        <dbReference type="RuleBase" id="RU003560"/>
    </source>
</evidence>
<evidence type="ECO:0000313" key="8">
    <source>
        <dbReference type="Proteomes" id="UP000655751"/>
    </source>
</evidence>
<keyword evidence="8" id="KW-1185">Reference proteome</keyword>
<dbReference type="GO" id="GO:0006526">
    <property type="term" value="P:L-arginine biosynthetic process"/>
    <property type="evidence" value="ECO:0007669"/>
    <property type="project" value="UniProtKB-KW"/>
</dbReference>
<dbReference type="EMBL" id="JADMLG010000026">
    <property type="protein sequence ID" value="MBH0781579.1"/>
    <property type="molecule type" value="Genomic_DNA"/>
</dbReference>
<sequence>MTETQLTSDYDRVAATYRRNLSSGRARLADMLGGHLEVESKGAWITVADGQHFLNVGGYGVFITGARHPIVVAEVERQLHSHPISSRLFLEPALGRAAQMLTATTPPGLNRVHFCNSGAEATEAAIKLARLNQRPFLISTVGGYHGKTMGALSVTGRSVFQDPFRPLLPDVAHVPFGDTAALAAVLREHPEQACVILEPVQAEAGVVLPPPGYLAAVQSLCAEYGALFVLDEVQTGLGRLGLWWGAERESIRPDVLLSGKGLGGAVMPVAAVIATDEVFSGLDRDPLLHTSTFSGAPIAMAAVCGALRAIEEDGLVERAARLGEILLREITRIVDRYLSDLGARVRGSGLLIAVDIAEPGVAGELLIELVKNNVVANLSMNSDFVLRFTPPAVLSDNEVDFFLNRFEVAARATAQYGNR</sequence>
<keyword evidence="3 7" id="KW-0032">Aminotransferase</keyword>
<dbReference type="Pfam" id="PF00202">
    <property type="entry name" value="Aminotran_3"/>
    <property type="match status" value="1"/>
</dbReference>
<name>A0A931N716_9NOCA</name>
<evidence type="ECO:0000313" key="7">
    <source>
        <dbReference type="EMBL" id="MBH0781579.1"/>
    </source>
</evidence>
<keyword evidence="4" id="KW-0808">Transferase</keyword>
<dbReference type="InterPro" id="IPR049704">
    <property type="entry name" value="Aminotrans_3_PPA_site"/>
</dbReference>
<comment type="cofactor">
    <cofactor evidence="1">
        <name>pyridoxal 5'-phosphate</name>
        <dbReference type="ChEBI" id="CHEBI:597326"/>
    </cofactor>
</comment>
<reference evidence="7" key="1">
    <citation type="submission" date="2020-11" db="EMBL/GenBank/DDBJ databases">
        <title>Nocardia NEAU-351.nov., a novel actinomycete isolated from the cow dung.</title>
        <authorList>
            <person name="Zhang X."/>
        </authorList>
    </citation>
    <scope>NUCLEOTIDE SEQUENCE</scope>
    <source>
        <strain evidence="7">NEAU-351</strain>
    </source>
</reference>
<dbReference type="PROSITE" id="PS00600">
    <property type="entry name" value="AA_TRANSFER_CLASS_3"/>
    <property type="match status" value="1"/>
</dbReference>
<proteinExistence type="inferred from homology"/>
<dbReference type="RefSeq" id="WP_196153863.1">
    <property type="nucleotide sequence ID" value="NZ_JADMLG010000026.1"/>
</dbReference>
<dbReference type="PIRSF" id="PIRSF000521">
    <property type="entry name" value="Transaminase_4ab_Lys_Orn"/>
    <property type="match status" value="1"/>
</dbReference>
<evidence type="ECO:0000256" key="3">
    <source>
        <dbReference type="ARBA" id="ARBA00022576"/>
    </source>
</evidence>
<organism evidence="7 8">
    <name type="scientific">Nocardia bovistercoris</name>
    <dbReference type="NCBI Taxonomy" id="2785916"/>
    <lineage>
        <taxon>Bacteria</taxon>
        <taxon>Bacillati</taxon>
        <taxon>Actinomycetota</taxon>
        <taxon>Actinomycetes</taxon>
        <taxon>Mycobacteriales</taxon>
        <taxon>Nocardiaceae</taxon>
        <taxon>Nocardia</taxon>
    </lineage>
</organism>
<dbReference type="PANTHER" id="PTHR11986">
    <property type="entry name" value="AMINOTRANSFERASE CLASS III"/>
    <property type="match status" value="1"/>
</dbReference>
<dbReference type="GO" id="GO:0008483">
    <property type="term" value="F:transaminase activity"/>
    <property type="evidence" value="ECO:0007669"/>
    <property type="project" value="UniProtKB-KW"/>
</dbReference>
<accession>A0A931N716</accession>
<keyword evidence="2" id="KW-0028">Amino-acid biosynthesis</keyword>
<gene>
    <name evidence="7" type="ORF">IT779_35440</name>
</gene>
<dbReference type="PANTHER" id="PTHR11986:SF79">
    <property type="entry name" value="ACETYLORNITHINE AMINOTRANSFERASE, MITOCHONDRIAL"/>
    <property type="match status" value="1"/>
</dbReference>
<evidence type="ECO:0000256" key="4">
    <source>
        <dbReference type="ARBA" id="ARBA00022679"/>
    </source>
</evidence>
<dbReference type="AlphaFoldDB" id="A0A931N716"/>
<keyword evidence="2" id="KW-0055">Arginine biosynthesis</keyword>
<dbReference type="InterPro" id="IPR050103">
    <property type="entry name" value="Class-III_PLP-dep_AT"/>
</dbReference>
<evidence type="ECO:0000256" key="2">
    <source>
        <dbReference type="ARBA" id="ARBA00022571"/>
    </source>
</evidence>
<evidence type="ECO:0000256" key="1">
    <source>
        <dbReference type="ARBA" id="ARBA00001933"/>
    </source>
</evidence>